<dbReference type="RefSeq" id="WP_310369786.1">
    <property type="nucleotide sequence ID" value="NZ_JAVDYB010000001.1"/>
</dbReference>
<reference evidence="2" key="1">
    <citation type="submission" date="2023-07" db="EMBL/GenBank/DDBJ databases">
        <title>Sequencing the genomes of 1000 actinobacteria strains.</title>
        <authorList>
            <person name="Klenk H.-P."/>
        </authorList>
    </citation>
    <scope>NUCLEOTIDE SEQUENCE</scope>
    <source>
        <strain evidence="2">DSM 44707</strain>
    </source>
</reference>
<dbReference type="EMBL" id="JAVDYB010000001">
    <property type="protein sequence ID" value="MDR7277464.1"/>
    <property type="molecule type" value="Genomic_DNA"/>
</dbReference>
<gene>
    <name evidence="2" type="ORF">J2S41_004242</name>
</gene>
<dbReference type="Gene3D" id="3.40.630.30">
    <property type="match status" value="1"/>
</dbReference>
<dbReference type="GO" id="GO:0016747">
    <property type="term" value="F:acyltransferase activity, transferring groups other than amino-acyl groups"/>
    <property type="evidence" value="ECO:0007669"/>
    <property type="project" value="InterPro"/>
</dbReference>
<comment type="caution">
    <text evidence="2">The sequence shown here is derived from an EMBL/GenBank/DDBJ whole genome shotgun (WGS) entry which is preliminary data.</text>
</comment>
<dbReference type="Pfam" id="PF13508">
    <property type="entry name" value="Acetyltransf_7"/>
    <property type="match status" value="1"/>
</dbReference>
<organism evidence="2 3">
    <name type="scientific">Catenuloplanes atrovinosus</name>
    <dbReference type="NCBI Taxonomy" id="137266"/>
    <lineage>
        <taxon>Bacteria</taxon>
        <taxon>Bacillati</taxon>
        <taxon>Actinomycetota</taxon>
        <taxon>Actinomycetes</taxon>
        <taxon>Micromonosporales</taxon>
        <taxon>Micromonosporaceae</taxon>
        <taxon>Catenuloplanes</taxon>
    </lineage>
</organism>
<name>A0AAE3YSC1_9ACTN</name>
<dbReference type="AlphaFoldDB" id="A0AAE3YSC1"/>
<evidence type="ECO:0000313" key="2">
    <source>
        <dbReference type="EMBL" id="MDR7277464.1"/>
    </source>
</evidence>
<proteinExistence type="predicted"/>
<sequence>MIRTYEPRDLDVAVGLLDLGSSSDTRVRWRRLLRSGDDVRAVVAERAGRVVGAAMAAAVPDYRGQRPVRIGVEECARGRGIGTALAVELARIDRDVAEPLALTLRDDRPDGRRFAERLGFRVVNHCTGWTVALDDAGALRVAADAAAVRAGVRLEATTVGEARERFVAAAADSLAGMPSDTPIDLVEFAAHMPADVVVLFAEDHEGTAGVCLIRRDVGTGGWHTSYTGVATRARRRGVARAVKLGSFAAAAERGGTAMHAENDDRNAPMLALSESLGMRRDLGYWTMEAVRLAPGDPAR</sequence>
<evidence type="ECO:0000313" key="3">
    <source>
        <dbReference type="Proteomes" id="UP001183643"/>
    </source>
</evidence>
<protein>
    <submittedName>
        <fullName evidence="2">GNAT superfamily N-acetyltransferase</fullName>
    </submittedName>
</protein>
<dbReference type="PROSITE" id="PS51186">
    <property type="entry name" value="GNAT"/>
    <property type="match status" value="1"/>
</dbReference>
<keyword evidence="3" id="KW-1185">Reference proteome</keyword>
<accession>A0AAE3YSC1</accession>
<evidence type="ECO:0000259" key="1">
    <source>
        <dbReference type="PROSITE" id="PS51186"/>
    </source>
</evidence>
<dbReference type="InterPro" id="IPR016181">
    <property type="entry name" value="Acyl_CoA_acyltransferase"/>
</dbReference>
<dbReference type="SUPFAM" id="SSF55729">
    <property type="entry name" value="Acyl-CoA N-acyltransferases (Nat)"/>
    <property type="match status" value="2"/>
</dbReference>
<dbReference type="Proteomes" id="UP001183643">
    <property type="component" value="Unassembled WGS sequence"/>
</dbReference>
<feature type="domain" description="N-acetyltransferase" evidence="1">
    <location>
        <begin position="1"/>
        <end position="140"/>
    </location>
</feature>
<dbReference type="InterPro" id="IPR000182">
    <property type="entry name" value="GNAT_dom"/>
</dbReference>